<keyword evidence="3" id="KW-1185">Reference proteome</keyword>
<comment type="similarity">
    <text evidence="1">Belongs to the UPF0102 family.</text>
</comment>
<dbReference type="InterPro" id="IPR011335">
    <property type="entry name" value="Restrct_endonuc-II-like"/>
</dbReference>
<dbReference type="Pfam" id="PF02021">
    <property type="entry name" value="UPF0102"/>
    <property type="match status" value="1"/>
</dbReference>
<dbReference type="InterPro" id="IPR011856">
    <property type="entry name" value="tRNA_endonuc-like_dom_sf"/>
</dbReference>
<dbReference type="STRING" id="1497955.HMPREF1872_01502"/>
<evidence type="ECO:0000256" key="1">
    <source>
        <dbReference type="ARBA" id="ARBA00006738"/>
    </source>
</evidence>
<name>A0A133Y6E6_9FIRM</name>
<dbReference type="AlphaFoldDB" id="A0A133Y6E6"/>
<dbReference type="RefSeq" id="WP_066715234.1">
    <property type="nucleotide sequence ID" value="NZ_CP118869.1"/>
</dbReference>
<reference evidence="3" key="1">
    <citation type="submission" date="2016-01" db="EMBL/GenBank/DDBJ databases">
        <authorList>
            <person name="Mitreva M."/>
            <person name="Pepin K.H."/>
            <person name="Mihindukulasuriya K.A."/>
            <person name="Fulton R."/>
            <person name="Fronick C."/>
            <person name="O'Laughlin M."/>
            <person name="Miner T."/>
            <person name="Herter B."/>
            <person name="Rosa B.A."/>
            <person name="Cordes M."/>
            <person name="Tomlinson C."/>
            <person name="Wollam A."/>
            <person name="Palsikar V.B."/>
            <person name="Mardis E.R."/>
            <person name="Wilson R.K."/>
        </authorList>
    </citation>
    <scope>NUCLEOTIDE SEQUENCE [LARGE SCALE GENOMIC DNA]</scope>
    <source>
        <strain evidence="3">KA00274</strain>
    </source>
</reference>
<proteinExistence type="inferred from homology"/>
<evidence type="ECO:0000313" key="3">
    <source>
        <dbReference type="Proteomes" id="UP000070080"/>
    </source>
</evidence>
<gene>
    <name evidence="2" type="ORF">HMPREF1872_01502</name>
</gene>
<dbReference type="SUPFAM" id="SSF52980">
    <property type="entry name" value="Restriction endonuclease-like"/>
    <property type="match status" value="1"/>
</dbReference>
<organism evidence="2 3">
    <name type="scientific">Amygdalobacter nucleatus</name>
    <dbReference type="NCBI Taxonomy" id="3029274"/>
    <lineage>
        <taxon>Bacteria</taxon>
        <taxon>Bacillati</taxon>
        <taxon>Bacillota</taxon>
        <taxon>Clostridia</taxon>
        <taxon>Eubacteriales</taxon>
        <taxon>Oscillospiraceae</taxon>
        <taxon>Amygdalobacter</taxon>
    </lineage>
</organism>
<accession>A0A133Y6E6</accession>
<sequence>MANSELVKLSNQSIDGFQAEHLFLEWLAKHGWQLVIYNWRSNRSGAGQVDVIAKGKKVALFEVKYRSCQTELNWPLTMRQLRRLYRASLVWNASYPYCQISELYLVLMRPIGNLSVKELEEKLNQAISLKHINVRWGDYLIQFFSFRDILD</sequence>
<dbReference type="Gene3D" id="3.40.1350.10">
    <property type="match status" value="1"/>
</dbReference>
<comment type="caution">
    <text evidence="2">The sequence shown here is derived from an EMBL/GenBank/DDBJ whole genome shotgun (WGS) entry which is preliminary data.</text>
</comment>
<dbReference type="OrthoDB" id="9802516at2"/>
<dbReference type="Proteomes" id="UP000070080">
    <property type="component" value="Unassembled WGS sequence"/>
</dbReference>
<dbReference type="EMBL" id="LSCV01000046">
    <property type="protein sequence ID" value="KXB38779.1"/>
    <property type="molecule type" value="Genomic_DNA"/>
</dbReference>
<dbReference type="InterPro" id="IPR003509">
    <property type="entry name" value="UPF0102_YraN-like"/>
</dbReference>
<dbReference type="GO" id="GO:0003676">
    <property type="term" value="F:nucleic acid binding"/>
    <property type="evidence" value="ECO:0007669"/>
    <property type="project" value="InterPro"/>
</dbReference>
<protein>
    <submittedName>
        <fullName evidence="2">Uncharacterized protein</fullName>
    </submittedName>
</protein>
<evidence type="ECO:0000313" key="2">
    <source>
        <dbReference type="EMBL" id="KXB38779.1"/>
    </source>
</evidence>